<keyword evidence="4" id="KW-0966">Cell projection</keyword>
<dbReference type="SMART" id="SM00676">
    <property type="entry name" value="DM10"/>
    <property type="match status" value="1"/>
</dbReference>
<reference evidence="7" key="1">
    <citation type="submission" date="2022-01" db="EMBL/GenBank/DDBJ databases">
        <authorList>
            <person name="King R."/>
        </authorList>
    </citation>
    <scope>NUCLEOTIDE SEQUENCE</scope>
</reference>
<keyword evidence="2" id="KW-0963">Cytoplasm</keyword>
<proteinExistence type="inferred from homology"/>
<dbReference type="Proteomes" id="UP001152799">
    <property type="component" value="Chromosome 2"/>
</dbReference>
<dbReference type="InterPro" id="IPR034907">
    <property type="entry name" value="NDK-like_dom"/>
</dbReference>
<dbReference type="EMBL" id="OU892278">
    <property type="protein sequence ID" value="CAG9764975.1"/>
    <property type="molecule type" value="Genomic_DNA"/>
</dbReference>
<evidence type="ECO:0000313" key="8">
    <source>
        <dbReference type="Proteomes" id="UP001152799"/>
    </source>
</evidence>
<protein>
    <recommendedName>
        <fullName evidence="6">DM10 domain-containing protein</fullName>
    </recommendedName>
</protein>
<evidence type="ECO:0000256" key="4">
    <source>
        <dbReference type="ARBA" id="ARBA00023273"/>
    </source>
</evidence>
<dbReference type="Gene3D" id="3.30.70.141">
    <property type="entry name" value="Nucleoside diphosphate kinase-like domain"/>
    <property type="match status" value="2"/>
</dbReference>
<evidence type="ECO:0000313" key="7">
    <source>
        <dbReference type="EMBL" id="CAG9764975.1"/>
    </source>
</evidence>
<dbReference type="PROSITE" id="PS51374">
    <property type="entry name" value="NDPK_LIKE"/>
    <property type="match status" value="1"/>
</dbReference>
<comment type="subcellular location">
    <subcellularLocation>
        <location evidence="1">Cytoplasm</location>
        <location evidence="1">Cytoskeleton</location>
        <location evidence="1">Cilium axoneme</location>
    </subcellularLocation>
</comment>
<evidence type="ECO:0000256" key="1">
    <source>
        <dbReference type="ARBA" id="ARBA00004430"/>
    </source>
</evidence>
<dbReference type="FunFam" id="3.30.70.141:FF:000004">
    <property type="entry name" value="Nucleoside diphosphate kinase 7"/>
    <property type="match status" value="1"/>
</dbReference>
<name>A0A9N9MKH0_9CUCU</name>
<keyword evidence="8" id="KW-1185">Reference proteome</keyword>
<organism evidence="7 8">
    <name type="scientific">Ceutorhynchus assimilis</name>
    <name type="common">cabbage seed weevil</name>
    <dbReference type="NCBI Taxonomy" id="467358"/>
    <lineage>
        <taxon>Eukaryota</taxon>
        <taxon>Metazoa</taxon>
        <taxon>Ecdysozoa</taxon>
        <taxon>Arthropoda</taxon>
        <taxon>Hexapoda</taxon>
        <taxon>Insecta</taxon>
        <taxon>Pterygota</taxon>
        <taxon>Neoptera</taxon>
        <taxon>Endopterygota</taxon>
        <taxon>Coleoptera</taxon>
        <taxon>Polyphaga</taxon>
        <taxon>Cucujiformia</taxon>
        <taxon>Curculionidae</taxon>
        <taxon>Ceutorhynchinae</taxon>
        <taxon>Ceutorhynchus</taxon>
    </lineage>
</organism>
<sequence length="386" mass="44315">MEYDYNDRLAFLAKWLDTERSMQKNFNVYYYPSNNTLEMFDRDLNRIYLKRIKMDGLGFKDMFIGNTIRIYGRQIRLTNYADSRTEKIIGKTKEHTVCVIKPSLLPKLGDVIIEIEKTGFQICNMKMCKLSKKEALELYEPYKNKEPLLPFILEHLVSGPIVVLELVGENAVERWLELLGPTDPVEARKTAPNSLIAIYGEDSKVTNGFLASQDEANVIRESNFFFAKDKTREVPQNNISLQNTTCAVIQPHAIEEGKLGYILAAINDAHFSINALEMFYLSNTNAEEFLEVYKGIVSDFNAMVLSFVDGPCVALEIAGKNSNMKVYEEFRLFCGPKDSSIARQIRPLTLRARFGCDKYKNAVHCTDLPEDTVLELEYFFRILKDY</sequence>
<dbReference type="Pfam" id="PF00334">
    <property type="entry name" value="NDK"/>
    <property type="match status" value="2"/>
</dbReference>
<evidence type="ECO:0000256" key="3">
    <source>
        <dbReference type="ARBA" id="ARBA00023212"/>
    </source>
</evidence>
<dbReference type="PANTHER" id="PTHR43109">
    <property type="entry name" value="NUCLEOSIDE DIPHOSPHATE KINASE 7"/>
    <property type="match status" value="1"/>
</dbReference>
<dbReference type="SMART" id="SM00562">
    <property type="entry name" value="NDK"/>
    <property type="match status" value="2"/>
</dbReference>
<comment type="caution">
    <text evidence="5">Lacks conserved residue(s) required for the propagation of feature annotation.</text>
</comment>
<dbReference type="CDD" id="cd04412">
    <property type="entry name" value="NDPk7B"/>
    <property type="match status" value="1"/>
</dbReference>
<dbReference type="Gene3D" id="2.30.29.170">
    <property type="match status" value="1"/>
</dbReference>
<dbReference type="SUPFAM" id="SSF54919">
    <property type="entry name" value="Nucleoside diphosphate kinase, NDK"/>
    <property type="match status" value="2"/>
</dbReference>
<dbReference type="PROSITE" id="PS51336">
    <property type="entry name" value="DM10"/>
    <property type="match status" value="1"/>
</dbReference>
<evidence type="ECO:0000256" key="5">
    <source>
        <dbReference type="PROSITE-ProRule" id="PRU00706"/>
    </source>
</evidence>
<dbReference type="OrthoDB" id="270127at2759"/>
<comment type="similarity">
    <text evidence="5">Belongs to the NDK family.</text>
</comment>
<feature type="domain" description="DM10" evidence="6">
    <location>
        <begin position="5"/>
        <end position="93"/>
    </location>
</feature>
<dbReference type="InterPro" id="IPR037993">
    <property type="entry name" value="NDPk7B"/>
</dbReference>
<gene>
    <name evidence="7" type="ORF">CEUTPL_LOCUS5595</name>
</gene>
<dbReference type="PANTHER" id="PTHR43109:SF2">
    <property type="entry name" value="NUCLEOSIDE DIPHOSPHATE KINASE 7"/>
    <property type="match status" value="1"/>
</dbReference>
<evidence type="ECO:0000256" key="2">
    <source>
        <dbReference type="ARBA" id="ARBA00022490"/>
    </source>
</evidence>
<dbReference type="GO" id="GO:0005879">
    <property type="term" value="C:axonemal microtubule"/>
    <property type="evidence" value="ECO:0007669"/>
    <property type="project" value="TreeGrafter"/>
</dbReference>
<accession>A0A9N9MKH0</accession>
<evidence type="ECO:0000259" key="6">
    <source>
        <dbReference type="PROSITE" id="PS51336"/>
    </source>
</evidence>
<dbReference type="GO" id="GO:0005813">
    <property type="term" value="C:centrosome"/>
    <property type="evidence" value="ECO:0007669"/>
    <property type="project" value="TreeGrafter"/>
</dbReference>
<dbReference type="InterPro" id="IPR006602">
    <property type="entry name" value="DM10_dom"/>
</dbReference>
<dbReference type="AlphaFoldDB" id="A0A9N9MKH0"/>
<keyword evidence="3" id="KW-0206">Cytoskeleton</keyword>
<dbReference type="InterPro" id="IPR036850">
    <property type="entry name" value="NDK-like_dom_sf"/>
</dbReference>